<dbReference type="Proteomes" id="UP000240569">
    <property type="component" value="Unassembled WGS sequence"/>
</dbReference>
<organism evidence="1 2">
    <name type="scientific">Candidatus Marsarchaeota G1 archaeon BE_D</name>
    <dbReference type="NCBI Taxonomy" id="1978156"/>
    <lineage>
        <taxon>Archaea</taxon>
        <taxon>Candidatus Marsarchaeota</taxon>
        <taxon>Candidatus Marsarchaeota group 1</taxon>
    </lineage>
</organism>
<name>A0A2R6A7B4_9ARCH</name>
<sequence>MKYIIRRNPRAVNSDRAVRKMSLFGVTYVRIGDKKNATASEPEISEKNLEESSKYLDQLTSKLYM</sequence>
<gene>
    <name evidence="1" type="ORF">B9Q02_11890</name>
</gene>
<dbReference type="AlphaFoldDB" id="A0A2R6A7B4"/>
<reference evidence="1 2" key="1">
    <citation type="submission" date="2017-04" db="EMBL/GenBank/DDBJ databases">
        <title>Novel microbial lineages endemic to geothermal iron-oxide mats fill important gaps in the evolutionary history of Archaea.</title>
        <authorList>
            <person name="Jay Z.J."/>
            <person name="Beam J.P."/>
            <person name="Dlakic M."/>
            <person name="Rusch D.B."/>
            <person name="Kozubal M.A."/>
            <person name="Inskeep W.P."/>
        </authorList>
    </citation>
    <scope>NUCLEOTIDE SEQUENCE [LARGE SCALE GENOMIC DNA]</scope>
    <source>
        <strain evidence="1">BE_D</strain>
    </source>
</reference>
<protein>
    <submittedName>
        <fullName evidence="1">Uncharacterized protein</fullName>
    </submittedName>
</protein>
<accession>A0A2R6A7B4</accession>
<evidence type="ECO:0000313" key="1">
    <source>
        <dbReference type="EMBL" id="PSN82281.1"/>
    </source>
</evidence>
<dbReference type="EMBL" id="NEXD01000165">
    <property type="protein sequence ID" value="PSN82281.1"/>
    <property type="molecule type" value="Genomic_DNA"/>
</dbReference>
<comment type="caution">
    <text evidence="1">The sequence shown here is derived from an EMBL/GenBank/DDBJ whole genome shotgun (WGS) entry which is preliminary data.</text>
</comment>
<proteinExistence type="predicted"/>
<evidence type="ECO:0000313" key="2">
    <source>
        <dbReference type="Proteomes" id="UP000240569"/>
    </source>
</evidence>